<name>A0A1I0AFW6_9PROT</name>
<proteinExistence type="predicted"/>
<dbReference type="PROSITE" id="PS50106">
    <property type="entry name" value="PDZ"/>
    <property type="match status" value="1"/>
</dbReference>
<keyword evidence="1" id="KW-0732">Signal</keyword>
<dbReference type="RefSeq" id="WP_090657149.1">
    <property type="nucleotide sequence ID" value="NZ_FOIA01000007.1"/>
</dbReference>
<feature type="chain" id="PRO_5011652053" evidence="1">
    <location>
        <begin position="30"/>
        <end position="419"/>
    </location>
</feature>
<protein>
    <submittedName>
        <fullName evidence="3">PDZ domain-containing protein</fullName>
    </submittedName>
</protein>
<dbReference type="InterPro" id="IPR007314">
    <property type="entry name" value="Cofac_haem-bd_dom"/>
</dbReference>
<dbReference type="CDD" id="cd14727">
    <property type="entry name" value="ChanN-like"/>
    <property type="match status" value="1"/>
</dbReference>
<keyword evidence="4" id="KW-1185">Reference proteome</keyword>
<dbReference type="SUPFAM" id="SSF159501">
    <property type="entry name" value="EreA/ChaN-like"/>
    <property type="match status" value="1"/>
</dbReference>
<dbReference type="Gene3D" id="2.30.42.10">
    <property type="match status" value="1"/>
</dbReference>
<evidence type="ECO:0000313" key="3">
    <source>
        <dbReference type="EMBL" id="SES93133.1"/>
    </source>
</evidence>
<dbReference type="EMBL" id="FOIA01000007">
    <property type="protein sequence ID" value="SES93133.1"/>
    <property type="molecule type" value="Genomic_DNA"/>
</dbReference>
<dbReference type="SMART" id="SM00228">
    <property type="entry name" value="PDZ"/>
    <property type="match status" value="1"/>
</dbReference>
<dbReference type="SUPFAM" id="SSF50156">
    <property type="entry name" value="PDZ domain-like"/>
    <property type="match status" value="1"/>
</dbReference>
<dbReference type="Gene3D" id="3.40.50.11550">
    <property type="match status" value="1"/>
</dbReference>
<organism evidence="3 4">
    <name type="scientific">Nitrosomonas marina</name>
    <dbReference type="NCBI Taxonomy" id="917"/>
    <lineage>
        <taxon>Bacteria</taxon>
        <taxon>Pseudomonadati</taxon>
        <taxon>Pseudomonadota</taxon>
        <taxon>Betaproteobacteria</taxon>
        <taxon>Nitrosomonadales</taxon>
        <taxon>Nitrosomonadaceae</taxon>
        <taxon>Nitrosomonas</taxon>
    </lineage>
</organism>
<evidence type="ECO:0000259" key="2">
    <source>
        <dbReference type="PROSITE" id="PS50106"/>
    </source>
</evidence>
<sequence>MKSDTTLTKRLATLGLLAYLACTVTNALANTADLSATGIKPAHKPARTDCVPLGSWIIPGSGAAVYADIIDQSVKNSVVLLGETHVNADHHRWQLQMLAAMHALRPDMIIGFEMFPRRIQPVLDQWIAGELTEQEFLAASEWDKVWNTDPALYLPLFHFARMNHIPMIALNIEQRLRRLVSEKGFHGVPVEQREGLTRPAEPSQAYLDFLMPIYQQHDRKDRKDGQIGYDDPDFKRFYAGQQLWDRAMAQALHQVLSHSGNARKPLVVGIMGSGHVVHGYGVPHQLRDLGIEDIVSLLPWDINKSCKQLVAGVADAVFGVLPHASGPSEQPEYQRLGIRFEMARGGALVLQVEKGSIAEASGLQSADVILEMAGMALETTDDVINIVKRHAPGTWLPLKIKRDDSETEIIAKFPPLTAR</sequence>
<dbReference type="Pfam" id="PF13180">
    <property type="entry name" value="PDZ_2"/>
    <property type="match status" value="1"/>
</dbReference>
<dbReference type="OrthoDB" id="9795827at2"/>
<dbReference type="InterPro" id="IPR001478">
    <property type="entry name" value="PDZ"/>
</dbReference>
<dbReference type="Pfam" id="PF04187">
    <property type="entry name" value="Cofac_haem_bdg"/>
    <property type="match status" value="1"/>
</dbReference>
<dbReference type="Proteomes" id="UP000199345">
    <property type="component" value="Unassembled WGS sequence"/>
</dbReference>
<evidence type="ECO:0000256" key="1">
    <source>
        <dbReference type="SAM" id="SignalP"/>
    </source>
</evidence>
<accession>A0A1I0AFW6</accession>
<gene>
    <name evidence="3" type="ORF">SAMN05216326_10734</name>
</gene>
<dbReference type="InterPro" id="IPR036034">
    <property type="entry name" value="PDZ_sf"/>
</dbReference>
<evidence type="ECO:0000313" key="4">
    <source>
        <dbReference type="Proteomes" id="UP000199345"/>
    </source>
</evidence>
<dbReference type="AlphaFoldDB" id="A0A1I0AFW6"/>
<feature type="domain" description="PDZ" evidence="2">
    <location>
        <begin position="336"/>
        <end position="389"/>
    </location>
</feature>
<feature type="signal peptide" evidence="1">
    <location>
        <begin position="1"/>
        <end position="29"/>
    </location>
</feature>
<reference evidence="4" key="1">
    <citation type="submission" date="2016-10" db="EMBL/GenBank/DDBJ databases">
        <authorList>
            <person name="Varghese N."/>
            <person name="Submissions S."/>
        </authorList>
    </citation>
    <scope>NUCLEOTIDE SEQUENCE [LARGE SCALE GENOMIC DNA]</scope>
    <source>
        <strain evidence="4">Nm71</strain>
    </source>
</reference>